<dbReference type="RefSeq" id="WP_184403943.1">
    <property type="nucleotide sequence ID" value="NZ_JACHHJ010000002.1"/>
</dbReference>
<keyword evidence="1" id="KW-0472">Membrane</keyword>
<evidence type="ECO:0000313" key="3">
    <source>
        <dbReference type="Proteomes" id="UP000568839"/>
    </source>
</evidence>
<keyword evidence="2" id="KW-0645">Protease</keyword>
<keyword evidence="1" id="KW-0812">Transmembrane</keyword>
<dbReference type="GO" id="GO:0008233">
    <property type="term" value="F:peptidase activity"/>
    <property type="evidence" value="ECO:0007669"/>
    <property type="project" value="UniProtKB-KW"/>
</dbReference>
<protein>
    <submittedName>
        <fullName evidence="2">Membrane protein implicated in regulation of membrane protease activity</fullName>
    </submittedName>
</protein>
<reference evidence="2 3" key="1">
    <citation type="submission" date="2020-08" db="EMBL/GenBank/DDBJ databases">
        <title>Genomic Encyclopedia of Type Strains, Phase IV (KMG-IV): sequencing the most valuable type-strain genomes for metagenomic binning, comparative biology and taxonomic classification.</title>
        <authorList>
            <person name="Goeker M."/>
        </authorList>
    </citation>
    <scope>NUCLEOTIDE SEQUENCE [LARGE SCALE GENOMIC DNA]</scope>
    <source>
        <strain evidence="2 3">DSM 21769</strain>
    </source>
</reference>
<accession>A0A841PS64</accession>
<proteinExistence type="predicted"/>
<keyword evidence="2" id="KW-0378">Hydrolase</keyword>
<feature type="transmembrane region" description="Helical" evidence="1">
    <location>
        <begin position="12"/>
        <end position="31"/>
    </location>
</feature>
<dbReference type="EMBL" id="JACHHJ010000002">
    <property type="protein sequence ID" value="MBB6450016.1"/>
    <property type="molecule type" value="Genomic_DNA"/>
</dbReference>
<keyword evidence="1" id="KW-1133">Transmembrane helix</keyword>
<gene>
    <name evidence="2" type="ORF">HNR44_001994</name>
</gene>
<keyword evidence="3" id="KW-1185">Reference proteome</keyword>
<name>A0A841PS64_9BACL</name>
<dbReference type="AlphaFoldDB" id="A0A841PS64"/>
<dbReference type="Proteomes" id="UP000568839">
    <property type="component" value="Unassembled WGS sequence"/>
</dbReference>
<evidence type="ECO:0000313" key="2">
    <source>
        <dbReference type="EMBL" id="MBB6450016.1"/>
    </source>
</evidence>
<feature type="transmembrane region" description="Helical" evidence="1">
    <location>
        <begin position="37"/>
        <end position="55"/>
    </location>
</feature>
<dbReference type="GO" id="GO:0006508">
    <property type="term" value="P:proteolysis"/>
    <property type="evidence" value="ECO:0007669"/>
    <property type="project" value="UniProtKB-KW"/>
</dbReference>
<organism evidence="2 3">
    <name type="scientific">Geomicrobium halophilum</name>
    <dbReference type="NCBI Taxonomy" id="549000"/>
    <lineage>
        <taxon>Bacteria</taxon>
        <taxon>Bacillati</taxon>
        <taxon>Bacillota</taxon>
        <taxon>Bacilli</taxon>
        <taxon>Bacillales</taxon>
        <taxon>Geomicrobium</taxon>
    </lineage>
</organism>
<sequence length="66" mass="7837">MKFNYYIQAYMKWMFGVFFGAILLIGINWLLDVNVEGILLTIILFALVGLLYPFIQQYIDKRKNQN</sequence>
<comment type="caution">
    <text evidence="2">The sequence shown here is derived from an EMBL/GenBank/DDBJ whole genome shotgun (WGS) entry which is preliminary data.</text>
</comment>
<evidence type="ECO:0000256" key="1">
    <source>
        <dbReference type="SAM" id="Phobius"/>
    </source>
</evidence>